<organism evidence="2 3">
    <name type="scientific">Emiliania huxleyi (strain CCMP1516)</name>
    <dbReference type="NCBI Taxonomy" id="280463"/>
    <lineage>
        <taxon>Eukaryota</taxon>
        <taxon>Haptista</taxon>
        <taxon>Haptophyta</taxon>
        <taxon>Prymnesiophyceae</taxon>
        <taxon>Isochrysidales</taxon>
        <taxon>Noelaerhabdaceae</taxon>
        <taxon>Emiliania</taxon>
    </lineage>
</organism>
<keyword evidence="1" id="KW-0812">Transmembrane</keyword>
<dbReference type="GeneID" id="17261260"/>
<proteinExistence type="predicted"/>
<sequence length="133" mass="14229">MSGDTLTTSYQDAEEALSRAKLTAERTERVGAHVLGTLGDQRQQLLGAADGLEAADHELGRTKQTISDLFARLARRRRVALLPPSSLSQLLNSTTTGDPRPCRRCLIGTAAVLALIAAVLLYWKLRNAFGGGG</sequence>
<dbReference type="PaxDb" id="2903-EOD15108"/>
<dbReference type="CDD" id="cd15890">
    <property type="entry name" value="SNARE_Vti1b"/>
    <property type="match status" value="1"/>
</dbReference>
<dbReference type="EnsemblProtists" id="EOD37812">
    <property type="protein sequence ID" value="EOD37812"/>
    <property type="gene ID" value="EMIHUDRAFT_225073"/>
</dbReference>
<reference evidence="3" key="1">
    <citation type="journal article" date="2013" name="Nature">
        <title>Pan genome of the phytoplankton Emiliania underpins its global distribution.</title>
        <authorList>
            <person name="Read B.A."/>
            <person name="Kegel J."/>
            <person name="Klute M.J."/>
            <person name="Kuo A."/>
            <person name="Lefebvre S.C."/>
            <person name="Maumus F."/>
            <person name="Mayer C."/>
            <person name="Miller J."/>
            <person name="Monier A."/>
            <person name="Salamov A."/>
            <person name="Young J."/>
            <person name="Aguilar M."/>
            <person name="Claverie J.M."/>
            <person name="Frickenhaus S."/>
            <person name="Gonzalez K."/>
            <person name="Herman E.K."/>
            <person name="Lin Y.C."/>
            <person name="Napier J."/>
            <person name="Ogata H."/>
            <person name="Sarno A.F."/>
            <person name="Shmutz J."/>
            <person name="Schroeder D."/>
            <person name="de Vargas C."/>
            <person name="Verret F."/>
            <person name="von Dassow P."/>
            <person name="Valentin K."/>
            <person name="Van de Peer Y."/>
            <person name="Wheeler G."/>
            <person name="Dacks J.B."/>
            <person name="Delwiche C.F."/>
            <person name="Dyhrman S.T."/>
            <person name="Glockner G."/>
            <person name="John U."/>
            <person name="Richards T."/>
            <person name="Worden A.Z."/>
            <person name="Zhang X."/>
            <person name="Grigoriev I.V."/>
            <person name="Allen A.E."/>
            <person name="Bidle K."/>
            <person name="Borodovsky M."/>
            <person name="Bowler C."/>
            <person name="Brownlee C."/>
            <person name="Cock J.M."/>
            <person name="Elias M."/>
            <person name="Gladyshev V.N."/>
            <person name="Groth M."/>
            <person name="Guda C."/>
            <person name="Hadaegh A."/>
            <person name="Iglesias-Rodriguez M.D."/>
            <person name="Jenkins J."/>
            <person name="Jones B.M."/>
            <person name="Lawson T."/>
            <person name="Leese F."/>
            <person name="Lindquist E."/>
            <person name="Lobanov A."/>
            <person name="Lomsadze A."/>
            <person name="Malik S.B."/>
            <person name="Marsh M.E."/>
            <person name="Mackinder L."/>
            <person name="Mock T."/>
            <person name="Mueller-Roeber B."/>
            <person name="Pagarete A."/>
            <person name="Parker M."/>
            <person name="Probert I."/>
            <person name="Quesneville H."/>
            <person name="Raines C."/>
            <person name="Rensing S.A."/>
            <person name="Riano-Pachon D.M."/>
            <person name="Richier S."/>
            <person name="Rokitta S."/>
            <person name="Shiraiwa Y."/>
            <person name="Soanes D.M."/>
            <person name="van der Giezen M."/>
            <person name="Wahlund T.M."/>
            <person name="Williams B."/>
            <person name="Wilson W."/>
            <person name="Wolfe G."/>
            <person name="Wurch L.L."/>
        </authorList>
    </citation>
    <scope>NUCLEOTIDE SEQUENCE</scope>
</reference>
<dbReference type="Gene3D" id="1.20.5.110">
    <property type="match status" value="1"/>
</dbReference>
<dbReference type="RefSeq" id="XP_005790241.1">
    <property type="nucleotide sequence ID" value="XM_005790184.1"/>
</dbReference>
<dbReference type="RefSeq" id="XP_005767537.1">
    <property type="nucleotide sequence ID" value="XM_005767480.1"/>
</dbReference>
<dbReference type="AlphaFoldDB" id="A0A0D3IV23"/>
<dbReference type="KEGG" id="ehx:EMIHUDRAFT_246092"/>
<name>A0A0D3IV23_EMIH1</name>
<dbReference type="Proteomes" id="UP000013827">
    <property type="component" value="Unassembled WGS sequence"/>
</dbReference>
<feature type="transmembrane region" description="Helical" evidence="1">
    <location>
        <begin position="105"/>
        <end position="123"/>
    </location>
</feature>
<evidence type="ECO:0000313" key="2">
    <source>
        <dbReference type="EnsemblProtists" id="EOD15108"/>
    </source>
</evidence>
<dbReference type="EnsemblProtists" id="EOD15108">
    <property type="protein sequence ID" value="EOD15108"/>
    <property type="gene ID" value="EMIHUDRAFT_246092"/>
</dbReference>
<keyword evidence="3" id="KW-1185">Reference proteome</keyword>
<evidence type="ECO:0008006" key="4">
    <source>
        <dbReference type="Google" id="ProtNLM"/>
    </source>
</evidence>
<dbReference type="KEGG" id="ehx:EMIHUDRAFT_225073"/>
<dbReference type="SUPFAM" id="SSF58038">
    <property type="entry name" value="SNARE fusion complex"/>
    <property type="match status" value="1"/>
</dbReference>
<dbReference type="Pfam" id="PF12352">
    <property type="entry name" value="V-SNARE_C"/>
    <property type="match status" value="1"/>
</dbReference>
<accession>A0A0D3IV23</accession>
<evidence type="ECO:0000256" key="1">
    <source>
        <dbReference type="SAM" id="Phobius"/>
    </source>
</evidence>
<dbReference type="HOGENOM" id="CLU_1910596_0_0_1"/>
<keyword evidence="1" id="KW-0472">Membrane</keyword>
<evidence type="ECO:0000313" key="3">
    <source>
        <dbReference type="Proteomes" id="UP000013827"/>
    </source>
</evidence>
<protein>
    <recommendedName>
        <fullName evidence="4">t-SNARE coiled-coil homology domain-containing protein</fullName>
    </recommendedName>
</protein>
<dbReference type="GeneID" id="17283082"/>
<reference evidence="2" key="2">
    <citation type="submission" date="2024-10" db="UniProtKB">
        <authorList>
            <consortium name="EnsemblProtists"/>
        </authorList>
    </citation>
    <scope>IDENTIFICATION</scope>
</reference>
<keyword evidence="1" id="KW-1133">Transmembrane helix</keyword>